<keyword evidence="4" id="KW-0808">Transferase</keyword>
<evidence type="ECO:0000259" key="9">
    <source>
        <dbReference type="PROSITE" id="PS50110"/>
    </source>
</evidence>
<dbReference type="OrthoDB" id="9815750at2"/>
<dbReference type="SUPFAM" id="SSF52172">
    <property type="entry name" value="CheY-like"/>
    <property type="match status" value="1"/>
</dbReference>
<sequence length="703" mass="80516">MAVSFRQRKRIHLALFIFVLFVQILILVLWYKQTTDEKLLSESFENSKNQNLAFVYTNGATKNYFDAENYFNEYLHQYDQNLLLEYRNSLDKMSVYLDSLNQLVNDDKDFHYAVSIKKDKEKEIVVLRKELDALLKVGVYPLTAQNADDYEMNPYNFKKVLGSIKYDSIRLSDDVIQKGLLTRIGDAIKGRYEIKREELQIYIKMVYGNTKKTGTIEDQMKNIFESTSAHYQKEFGQLRNTYSHLREKDKELMVVNKKILQNSQDLLMFYTESAQLSGKQQLENAMSNIQNKKSLVGILLLSMIVCTILLMLYSFFAYIFEKELAKAKTIAENNVEFKNRLIGMLSHEMRAPLNIISNLSNKLKLSNTDKALSNPINLMHFTSNSLQITVNQILDFFKNENTTLVLYNSKINLKKEVSTILESLKSLAEVKKIELISNIDPDMKNEVLADNGKIHQLFYNLIGNAIKFTNYGNIVVTCKLADADGKYRFDVTIKDSGVGIPKEDLDKIFDKYYQSKHYKDQISFGAGLGLSLCKEIVELYGGQISVDSEINQGTTIHFHIFLEKMDASHKTAQVQLQEKFEGKNIRIALVDDDQMVVAIMKKLASKVGFEIADFTASKNIKKYLENETVDLIITDLQIGNISGIELIQQIKQLNNSNSGTPIMLITGNNYMSDADISEIGANEILIKPINKEEFYTKLLKVLA</sequence>
<dbReference type="SMART" id="SM00448">
    <property type="entry name" value="REC"/>
    <property type="match status" value="1"/>
</dbReference>
<dbReference type="InterPro" id="IPR005467">
    <property type="entry name" value="His_kinase_dom"/>
</dbReference>
<dbReference type="PRINTS" id="PR00344">
    <property type="entry name" value="BCTRLSENSOR"/>
</dbReference>
<evidence type="ECO:0000256" key="5">
    <source>
        <dbReference type="ARBA" id="ARBA00022777"/>
    </source>
</evidence>
<feature type="transmembrane region" description="Helical" evidence="7">
    <location>
        <begin position="12"/>
        <end position="31"/>
    </location>
</feature>
<dbReference type="Gene3D" id="1.10.287.130">
    <property type="match status" value="1"/>
</dbReference>
<accession>A0A1G8VGF7</accession>
<dbReference type="InterPro" id="IPR003661">
    <property type="entry name" value="HisK_dim/P_dom"/>
</dbReference>
<dbReference type="Proteomes" id="UP000199580">
    <property type="component" value="Unassembled WGS sequence"/>
</dbReference>
<keyword evidence="7" id="KW-1133">Transmembrane helix</keyword>
<dbReference type="SUPFAM" id="SSF47384">
    <property type="entry name" value="Homodimeric domain of signal transducing histidine kinase"/>
    <property type="match status" value="1"/>
</dbReference>
<keyword evidence="7" id="KW-0812">Transmembrane</keyword>
<keyword evidence="3 6" id="KW-0597">Phosphoprotein</keyword>
<dbReference type="Pfam" id="PF00072">
    <property type="entry name" value="Response_reg"/>
    <property type="match status" value="1"/>
</dbReference>
<evidence type="ECO:0000256" key="3">
    <source>
        <dbReference type="ARBA" id="ARBA00022553"/>
    </source>
</evidence>
<feature type="domain" description="Response regulatory" evidence="9">
    <location>
        <begin position="586"/>
        <end position="702"/>
    </location>
</feature>
<dbReference type="FunFam" id="3.30.565.10:FF:000010">
    <property type="entry name" value="Sensor histidine kinase RcsC"/>
    <property type="match status" value="1"/>
</dbReference>
<dbReference type="PROSITE" id="PS50110">
    <property type="entry name" value="RESPONSE_REGULATORY"/>
    <property type="match status" value="1"/>
</dbReference>
<dbReference type="PROSITE" id="PS50109">
    <property type="entry name" value="HIS_KIN"/>
    <property type="match status" value="1"/>
</dbReference>
<dbReference type="InterPro" id="IPR036097">
    <property type="entry name" value="HisK_dim/P_sf"/>
</dbReference>
<feature type="modified residue" description="4-aspartylphosphate" evidence="6">
    <location>
        <position position="635"/>
    </location>
</feature>
<reference evidence="10 11" key="1">
    <citation type="submission" date="2016-10" db="EMBL/GenBank/DDBJ databases">
        <authorList>
            <person name="de Groot N.N."/>
        </authorList>
    </citation>
    <scope>NUCLEOTIDE SEQUENCE [LARGE SCALE GENOMIC DNA]</scope>
    <source>
        <strain evidence="10 11">CGMCC 1.10076</strain>
    </source>
</reference>
<dbReference type="EMBL" id="FNEZ01000002">
    <property type="protein sequence ID" value="SDJ64977.1"/>
    <property type="molecule type" value="Genomic_DNA"/>
</dbReference>
<evidence type="ECO:0000313" key="11">
    <source>
        <dbReference type="Proteomes" id="UP000199580"/>
    </source>
</evidence>
<feature type="domain" description="Histidine kinase" evidence="8">
    <location>
        <begin position="344"/>
        <end position="564"/>
    </location>
</feature>
<dbReference type="EC" id="2.7.13.3" evidence="2"/>
<dbReference type="Gene3D" id="3.30.565.10">
    <property type="entry name" value="Histidine kinase-like ATPase, C-terminal domain"/>
    <property type="match status" value="1"/>
</dbReference>
<evidence type="ECO:0000259" key="8">
    <source>
        <dbReference type="PROSITE" id="PS50109"/>
    </source>
</evidence>
<dbReference type="AlphaFoldDB" id="A0A1G8VGF7"/>
<dbReference type="Gene3D" id="3.40.50.2300">
    <property type="match status" value="1"/>
</dbReference>
<keyword evidence="7" id="KW-0472">Membrane</keyword>
<evidence type="ECO:0000256" key="2">
    <source>
        <dbReference type="ARBA" id="ARBA00012438"/>
    </source>
</evidence>
<keyword evidence="5" id="KW-0418">Kinase</keyword>
<evidence type="ECO:0000313" key="10">
    <source>
        <dbReference type="EMBL" id="SDJ64977.1"/>
    </source>
</evidence>
<protein>
    <recommendedName>
        <fullName evidence="2">histidine kinase</fullName>
        <ecNumber evidence="2">2.7.13.3</ecNumber>
    </recommendedName>
</protein>
<evidence type="ECO:0000256" key="4">
    <source>
        <dbReference type="ARBA" id="ARBA00022679"/>
    </source>
</evidence>
<proteinExistence type="predicted"/>
<dbReference type="STRING" id="1128970.SAMN04487935_1337"/>
<name>A0A1G8VGF7_9FLAO</name>
<evidence type="ECO:0000256" key="7">
    <source>
        <dbReference type="SAM" id="Phobius"/>
    </source>
</evidence>
<dbReference type="SUPFAM" id="SSF55874">
    <property type="entry name" value="ATPase domain of HSP90 chaperone/DNA topoisomerase II/histidine kinase"/>
    <property type="match status" value="1"/>
</dbReference>
<dbReference type="InterPro" id="IPR011006">
    <property type="entry name" value="CheY-like_superfamily"/>
</dbReference>
<organism evidence="10 11">
    <name type="scientific">Flavobacterium noncentrifugens</name>
    <dbReference type="NCBI Taxonomy" id="1128970"/>
    <lineage>
        <taxon>Bacteria</taxon>
        <taxon>Pseudomonadati</taxon>
        <taxon>Bacteroidota</taxon>
        <taxon>Flavobacteriia</taxon>
        <taxon>Flavobacteriales</taxon>
        <taxon>Flavobacteriaceae</taxon>
        <taxon>Flavobacterium</taxon>
    </lineage>
</organism>
<dbReference type="SMART" id="SM00388">
    <property type="entry name" value="HisKA"/>
    <property type="match status" value="1"/>
</dbReference>
<evidence type="ECO:0000256" key="6">
    <source>
        <dbReference type="PROSITE-ProRule" id="PRU00169"/>
    </source>
</evidence>
<dbReference type="RefSeq" id="WP_091393003.1">
    <property type="nucleotide sequence ID" value="NZ_BKAI01000003.1"/>
</dbReference>
<comment type="catalytic activity">
    <reaction evidence="1">
        <text>ATP + protein L-histidine = ADP + protein N-phospho-L-histidine.</text>
        <dbReference type="EC" id="2.7.13.3"/>
    </reaction>
</comment>
<dbReference type="InterPro" id="IPR003594">
    <property type="entry name" value="HATPase_dom"/>
</dbReference>
<evidence type="ECO:0000256" key="1">
    <source>
        <dbReference type="ARBA" id="ARBA00000085"/>
    </source>
</evidence>
<dbReference type="PANTHER" id="PTHR43047">
    <property type="entry name" value="TWO-COMPONENT HISTIDINE PROTEIN KINASE"/>
    <property type="match status" value="1"/>
</dbReference>
<dbReference type="GO" id="GO:0000155">
    <property type="term" value="F:phosphorelay sensor kinase activity"/>
    <property type="evidence" value="ECO:0007669"/>
    <property type="project" value="InterPro"/>
</dbReference>
<dbReference type="InterPro" id="IPR001789">
    <property type="entry name" value="Sig_transdc_resp-reg_receiver"/>
</dbReference>
<dbReference type="CDD" id="cd00082">
    <property type="entry name" value="HisKA"/>
    <property type="match status" value="1"/>
</dbReference>
<dbReference type="InterPro" id="IPR004358">
    <property type="entry name" value="Sig_transdc_His_kin-like_C"/>
</dbReference>
<keyword evidence="11" id="KW-1185">Reference proteome</keyword>
<dbReference type="Pfam" id="PF02518">
    <property type="entry name" value="HATPase_c"/>
    <property type="match status" value="1"/>
</dbReference>
<feature type="transmembrane region" description="Helical" evidence="7">
    <location>
        <begin position="295"/>
        <end position="320"/>
    </location>
</feature>
<gene>
    <name evidence="10" type="ORF">SAMN04487935_1337</name>
</gene>
<dbReference type="InterPro" id="IPR036890">
    <property type="entry name" value="HATPase_C_sf"/>
</dbReference>
<dbReference type="SMART" id="SM00387">
    <property type="entry name" value="HATPase_c"/>
    <property type="match status" value="1"/>
</dbReference>